<dbReference type="EMBL" id="JAENHL010000008">
    <property type="protein sequence ID" value="MBK1871059.1"/>
    <property type="molecule type" value="Genomic_DNA"/>
</dbReference>
<organism evidence="1 2">
    <name type="scientific">Taklimakanibacter albus</name>
    <dbReference type="NCBI Taxonomy" id="2800327"/>
    <lineage>
        <taxon>Bacteria</taxon>
        <taxon>Pseudomonadati</taxon>
        <taxon>Pseudomonadota</taxon>
        <taxon>Alphaproteobacteria</taxon>
        <taxon>Hyphomicrobiales</taxon>
        <taxon>Aestuariivirgaceae</taxon>
        <taxon>Taklimakanibacter</taxon>
    </lineage>
</organism>
<evidence type="ECO:0000313" key="2">
    <source>
        <dbReference type="Proteomes" id="UP000616151"/>
    </source>
</evidence>
<accession>A0ACC5REJ4</accession>
<comment type="caution">
    <text evidence="1">The sequence shown here is derived from an EMBL/GenBank/DDBJ whole genome shotgun (WGS) entry which is preliminary data.</text>
</comment>
<dbReference type="Proteomes" id="UP000616151">
    <property type="component" value="Unassembled WGS sequence"/>
</dbReference>
<gene>
    <name evidence="1" type="primary">ugpC</name>
    <name evidence="1" type="ORF">JHL16_32130</name>
</gene>
<keyword evidence="2" id="KW-1185">Reference proteome</keyword>
<name>A0ACC5REJ4_9HYPH</name>
<protein>
    <submittedName>
        <fullName evidence="1">Sn-glycerol-3-phosphate ABC transporter ATP-binding protein UgpC</fullName>
    </submittedName>
</protein>
<proteinExistence type="predicted"/>
<keyword evidence="1" id="KW-0547">Nucleotide-binding</keyword>
<reference evidence="1" key="1">
    <citation type="submission" date="2021-01" db="EMBL/GenBank/DDBJ databases">
        <authorList>
            <person name="Sun Q."/>
        </authorList>
    </citation>
    <scope>NUCLEOTIDE SEQUENCE</scope>
    <source>
        <strain evidence="1">YIM B02566</strain>
    </source>
</reference>
<keyword evidence="1" id="KW-0067">ATP-binding</keyword>
<evidence type="ECO:0000313" key="1">
    <source>
        <dbReference type="EMBL" id="MBK1871059.1"/>
    </source>
</evidence>
<sequence>MPKVTLTNLRKSYGRNEVVHGVSLTIEHGEFIVLLGPSGCGKSTLLRMVAGLEGITAGEIAIGPTVVNKLEPRERGCAMVFQNYALYPHMTVRQNIGYSLKVAGMSRAERTVKVEEVAGTLGLSDFLDRKPSQLSGGQRQRVAMGRAMIREPKIFLYDEPLSNLDAQLRVAMRVEIRKLHQRLGTTTLFVTHDQVEAMTLADRIVIMNKGNIEQVGKPAEVYHRPATTYVARFIGNPGMNLLPAVADPGTGIVRLADGQVLAYDKSRWRDIAPGEITVGFRAEVARLAPGGFSARYDFAEELGSAQLLHGTVAGKSVTVQSVGNTGLRPGDPLPFAIAPHELHLFAASGQRFAEQGRVETPARSFTPAPAPTYLPVA</sequence>